<dbReference type="InterPro" id="IPR046450">
    <property type="entry name" value="PA_dom_sf"/>
</dbReference>
<dbReference type="FunFam" id="1.20.930.40:FF:000001">
    <property type="entry name" value="N-acetylated-alpha-linked acidic dipeptidase 2"/>
    <property type="match status" value="1"/>
</dbReference>
<evidence type="ECO:0000259" key="19">
    <source>
        <dbReference type="Pfam" id="PF04253"/>
    </source>
</evidence>
<dbReference type="Pfam" id="PF02225">
    <property type="entry name" value="PA"/>
    <property type="match status" value="1"/>
</dbReference>
<evidence type="ECO:0000259" key="20">
    <source>
        <dbReference type="Pfam" id="PF04389"/>
    </source>
</evidence>
<dbReference type="PANTHER" id="PTHR10404:SF77">
    <property type="entry name" value="GLUTAMATE CARBOXYPEPTIDASE 2 HOMOLOG"/>
    <property type="match status" value="1"/>
</dbReference>
<feature type="domain" description="Transferrin receptor-like dimerisation" evidence="19">
    <location>
        <begin position="600"/>
        <end position="719"/>
    </location>
</feature>
<keyword evidence="22" id="KW-1185">Reference proteome</keyword>
<dbReference type="CDD" id="cd08022">
    <property type="entry name" value="M28_PSMA_like"/>
    <property type="match status" value="1"/>
</dbReference>
<accession>A0A2G8KWA7</accession>
<keyword evidence="8" id="KW-0378">Hydrolase</keyword>
<dbReference type="OrthoDB" id="5841748at2759"/>
<sequence length="732" mass="80995">MTSNSKKGRHSYLMVVAGALLCMIVGLGVGLIIGFLVDPKDPGDNPTPRLDKRAEYREAVKASNIRENLRELTQKPHVAGTEADLETAQAIKSKWLENGIDEAYLVPYRVLLQYPPDDESAANRAQILDNGGNVVFETALKSDPLGEDILTQDGIPAPFCAYSASGDVTGELVYCNYCTLDDLEYLSNTLLPGVNLTGKVFISRFGGTGRSTKVLNAQTYGASALLLYSDPADYSVNVSLGLPYPNGPFLPPTAVQRGSIFVGVGDPLTPGYPSTGVPGRLTGPRPPLDWQGNLEGVNYEVGPGFKGVDSGRQVRVVVNSYSEQRLAYNVIGFIHGEIEPDRYVLIGNHRDAWGLGAVDPTSGTACLLEITRVIGDMKKNGWRPRRSIVFGSWGAEEYGLIGSVEWTEEYYHLLASRSVAYLNLDIAVAGNYIFRPSASPHISPVMIEAMKNVLDPAPSYEGQSIYDSFLNKSDYNKDNLDESFIIPRIGAGSDYYGFVYGVGVSCLSGFFFYDADTYPTSFYSLYHTQYETFRLMEEFIDPGFVSHRAVSQIFGDMLLNLADSQVIPANVIHYSNYLFLYYSRLNVTSYRDKLVDHGLSMTYLERALLEFMRTTDTFQREIVPSVDKNDPLAVRAINDRIMLLERAFLDRNGLPGQPTERHTIFAYPKNQEAPYNTFPGLVDAIENIDENDPDADWSEVEKQLSILSYIIHSASSTLKREGAWTEVMPNGV</sequence>
<dbReference type="InterPro" id="IPR003137">
    <property type="entry name" value="PA_domain"/>
</dbReference>
<comment type="catalytic activity">
    <reaction evidence="15">
        <text>Release of an unsubstituted, C-terminal glutamyl residue, typically from Ac-Asp-Glu or folylpoly-gamma-glutamates.</text>
        <dbReference type="EC" id="3.4.17.21"/>
    </reaction>
</comment>
<evidence type="ECO:0000256" key="8">
    <source>
        <dbReference type="ARBA" id="ARBA00022801"/>
    </source>
</evidence>
<evidence type="ECO:0000313" key="21">
    <source>
        <dbReference type="EMBL" id="PIK52288.1"/>
    </source>
</evidence>
<evidence type="ECO:0000256" key="1">
    <source>
        <dbReference type="ARBA" id="ARBA00001947"/>
    </source>
</evidence>
<feature type="transmembrane region" description="Helical" evidence="17">
    <location>
        <begin position="12"/>
        <end position="37"/>
    </location>
</feature>
<reference evidence="21 22" key="1">
    <citation type="journal article" date="2017" name="PLoS Biol.">
        <title>The sea cucumber genome provides insights into morphological evolution and visceral regeneration.</title>
        <authorList>
            <person name="Zhang X."/>
            <person name="Sun L."/>
            <person name="Yuan J."/>
            <person name="Sun Y."/>
            <person name="Gao Y."/>
            <person name="Zhang L."/>
            <person name="Li S."/>
            <person name="Dai H."/>
            <person name="Hamel J.F."/>
            <person name="Liu C."/>
            <person name="Yu Y."/>
            <person name="Liu S."/>
            <person name="Lin W."/>
            <person name="Guo K."/>
            <person name="Jin S."/>
            <person name="Xu P."/>
            <person name="Storey K.B."/>
            <person name="Huan P."/>
            <person name="Zhang T."/>
            <person name="Zhou Y."/>
            <person name="Zhang J."/>
            <person name="Lin C."/>
            <person name="Li X."/>
            <person name="Xing L."/>
            <person name="Huo D."/>
            <person name="Sun M."/>
            <person name="Wang L."/>
            <person name="Mercier A."/>
            <person name="Li F."/>
            <person name="Yang H."/>
            <person name="Xiang J."/>
        </authorList>
    </citation>
    <scope>NUCLEOTIDE SEQUENCE [LARGE SCALE GENOMIC DNA]</scope>
    <source>
        <strain evidence="21">Shaxun</strain>
        <tissue evidence="21">Muscle</tissue>
    </source>
</reference>
<feature type="domain" description="Peptidase M28" evidence="20">
    <location>
        <begin position="329"/>
        <end position="534"/>
    </location>
</feature>
<dbReference type="SUPFAM" id="SSF53187">
    <property type="entry name" value="Zn-dependent exopeptidases"/>
    <property type="match status" value="1"/>
</dbReference>
<evidence type="ECO:0000259" key="18">
    <source>
        <dbReference type="Pfam" id="PF02225"/>
    </source>
</evidence>
<keyword evidence="14" id="KW-0325">Glycoprotein</keyword>
<dbReference type="InterPro" id="IPR036757">
    <property type="entry name" value="TFR-like_dimer_dom_sf"/>
</dbReference>
<evidence type="ECO:0000256" key="5">
    <source>
        <dbReference type="ARBA" id="ARBA00022670"/>
    </source>
</evidence>
<dbReference type="AlphaFoldDB" id="A0A2G8KWA7"/>
<dbReference type="InterPro" id="IPR039373">
    <property type="entry name" value="Peptidase_M28B"/>
</dbReference>
<evidence type="ECO:0000256" key="14">
    <source>
        <dbReference type="ARBA" id="ARBA00023180"/>
    </source>
</evidence>
<evidence type="ECO:0000256" key="7">
    <source>
        <dbReference type="ARBA" id="ARBA00022723"/>
    </source>
</evidence>
<keyword evidence="11 17" id="KW-1133">Transmembrane helix</keyword>
<evidence type="ECO:0000256" key="3">
    <source>
        <dbReference type="ARBA" id="ARBA00005634"/>
    </source>
</evidence>
<dbReference type="SUPFAM" id="SSF52025">
    <property type="entry name" value="PA domain"/>
    <property type="match status" value="1"/>
</dbReference>
<evidence type="ECO:0000256" key="13">
    <source>
        <dbReference type="ARBA" id="ARBA00023136"/>
    </source>
</evidence>
<evidence type="ECO:0000256" key="11">
    <source>
        <dbReference type="ARBA" id="ARBA00022989"/>
    </source>
</evidence>
<keyword evidence="9" id="KW-0862">Zinc</keyword>
<dbReference type="EC" id="3.4.17.21" evidence="16"/>
<evidence type="ECO:0000256" key="6">
    <source>
        <dbReference type="ARBA" id="ARBA00022692"/>
    </source>
</evidence>
<dbReference type="GO" id="GO:0016020">
    <property type="term" value="C:membrane"/>
    <property type="evidence" value="ECO:0007669"/>
    <property type="project" value="UniProtKB-SubCell"/>
</dbReference>
<dbReference type="Pfam" id="PF04253">
    <property type="entry name" value="TFR_dimer"/>
    <property type="match status" value="1"/>
</dbReference>
<dbReference type="GO" id="GO:0046872">
    <property type="term" value="F:metal ion binding"/>
    <property type="evidence" value="ECO:0007669"/>
    <property type="project" value="UniProtKB-KW"/>
</dbReference>
<evidence type="ECO:0000256" key="4">
    <source>
        <dbReference type="ARBA" id="ARBA00022645"/>
    </source>
</evidence>
<evidence type="ECO:0000256" key="15">
    <source>
        <dbReference type="ARBA" id="ARBA00052003"/>
    </source>
</evidence>
<comment type="similarity">
    <text evidence="3">Belongs to the peptidase M28 family. M28B subfamily.</text>
</comment>
<dbReference type="GO" id="GO:0006508">
    <property type="term" value="P:proteolysis"/>
    <property type="evidence" value="ECO:0007669"/>
    <property type="project" value="UniProtKB-KW"/>
</dbReference>
<dbReference type="Gene3D" id="1.20.930.40">
    <property type="entry name" value="Transferrin receptor-like, dimerisation domain"/>
    <property type="match status" value="1"/>
</dbReference>
<evidence type="ECO:0000256" key="9">
    <source>
        <dbReference type="ARBA" id="ARBA00022833"/>
    </source>
</evidence>
<keyword evidence="12" id="KW-0482">Metalloprotease</keyword>
<evidence type="ECO:0000256" key="2">
    <source>
        <dbReference type="ARBA" id="ARBA00004606"/>
    </source>
</evidence>
<evidence type="ECO:0000256" key="10">
    <source>
        <dbReference type="ARBA" id="ARBA00022968"/>
    </source>
</evidence>
<proteinExistence type="inferred from homology"/>
<dbReference type="Gene3D" id="3.50.30.30">
    <property type="match status" value="1"/>
</dbReference>
<comment type="subcellular location">
    <subcellularLocation>
        <location evidence="2">Membrane</location>
        <topology evidence="2">Single-pass type II membrane protein</topology>
    </subcellularLocation>
</comment>
<evidence type="ECO:0000256" key="17">
    <source>
        <dbReference type="SAM" id="Phobius"/>
    </source>
</evidence>
<dbReference type="InterPro" id="IPR007365">
    <property type="entry name" value="TFR-like_dimer_dom"/>
</dbReference>
<keyword evidence="7" id="KW-0479">Metal-binding</keyword>
<comment type="caution">
    <text evidence="21">The sequence shown here is derived from an EMBL/GenBank/DDBJ whole genome shotgun (WGS) entry which is preliminary data.</text>
</comment>
<protein>
    <recommendedName>
        <fullName evidence="16">glutamate carboxypeptidase II</fullName>
        <ecNumber evidence="16">3.4.17.21</ecNumber>
    </recommendedName>
</protein>
<name>A0A2G8KWA7_STIJA</name>
<dbReference type="Proteomes" id="UP000230750">
    <property type="component" value="Unassembled WGS sequence"/>
</dbReference>
<keyword evidence="6 17" id="KW-0812">Transmembrane</keyword>
<keyword evidence="5" id="KW-0645">Protease</keyword>
<dbReference type="STRING" id="307972.A0A2G8KWA7"/>
<evidence type="ECO:0000256" key="12">
    <source>
        <dbReference type="ARBA" id="ARBA00023049"/>
    </source>
</evidence>
<gene>
    <name evidence="21" type="ORF">BSL78_10847</name>
</gene>
<feature type="domain" description="PA" evidence="18">
    <location>
        <begin position="168"/>
        <end position="258"/>
    </location>
</feature>
<organism evidence="21 22">
    <name type="scientific">Stichopus japonicus</name>
    <name type="common">Sea cucumber</name>
    <dbReference type="NCBI Taxonomy" id="307972"/>
    <lineage>
        <taxon>Eukaryota</taxon>
        <taxon>Metazoa</taxon>
        <taxon>Echinodermata</taxon>
        <taxon>Eleutherozoa</taxon>
        <taxon>Echinozoa</taxon>
        <taxon>Holothuroidea</taxon>
        <taxon>Aspidochirotacea</taxon>
        <taxon>Aspidochirotida</taxon>
        <taxon>Stichopodidae</taxon>
        <taxon>Apostichopus</taxon>
    </lineage>
</organism>
<evidence type="ECO:0000256" key="16">
    <source>
        <dbReference type="ARBA" id="ARBA00066561"/>
    </source>
</evidence>
<dbReference type="InterPro" id="IPR007484">
    <property type="entry name" value="Peptidase_M28"/>
</dbReference>
<dbReference type="EMBL" id="MRZV01000336">
    <property type="protein sequence ID" value="PIK52288.1"/>
    <property type="molecule type" value="Genomic_DNA"/>
</dbReference>
<comment type="cofactor">
    <cofactor evidence="1">
        <name>Zn(2+)</name>
        <dbReference type="ChEBI" id="CHEBI:29105"/>
    </cofactor>
</comment>
<keyword evidence="13 17" id="KW-0472">Membrane</keyword>
<dbReference type="FunFam" id="3.40.630.10:FF:000009">
    <property type="entry name" value="N-acetylated-alpha-linked acidic dipeptidase 2"/>
    <property type="match status" value="1"/>
</dbReference>
<dbReference type="GO" id="GO:0004181">
    <property type="term" value="F:metallocarboxypeptidase activity"/>
    <property type="evidence" value="ECO:0007669"/>
    <property type="project" value="UniProtKB-EC"/>
</dbReference>
<dbReference type="Gene3D" id="3.40.630.10">
    <property type="entry name" value="Zn peptidases"/>
    <property type="match status" value="1"/>
</dbReference>
<dbReference type="SUPFAM" id="SSF47672">
    <property type="entry name" value="Transferrin receptor-like dimerisation domain"/>
    <property type="match status" value="1"/>
</dbReference>
<evidence type="ECO:0000313" key="22">
    <source>
        <dbReference type="Proteomes" id="UP000230750"/>
    </source>
</evidence>
<keyword evidence="4" id="KW-0121">Carboxypeptidase</keyword>
<keyword evidence="10" id="KW-0735">Signal-anchor</keyword>
<dbReference type="Pfam" id="PF04389">
    <property type="entry name" value="Peptidase_M28"/>
    <property type="match status" value="1"/>
</dbReference>
<dbReference type="PANTHER" id="PTHR10404">
    <property type="entry name" value="N-ACETYLATED-ALPHA-LINKED ACIDIC DIPEPTIDASE"/>
    <property type="match status" value="1"/>
</dbReference>